<dbReference type="Pfam" id="PF11412">
    <property type="entry name" value="DsbD_N"/>
    <property type="match status" value="1"/>
</dbReference>
<sequence length="281" mass="30824">MRLLRFGYFCTFLAVFAFDAGISRSTETASNWIKTDQSSLRLISSVDGVKGLDSLRIGLQIKLAPGWKTYWRSPGDTGIPPQLDWSGSENLKSAKISWPLPEQFEAYGFSSWGYHDEVVFPIDIALQEVGYPLHLKLRVQLGICEDVCIPYAHDFTLSLDARNAGPTGEASIIEIFSSRVPGEIGADGVALKEVDANSKGDRRFTVTVSAVRPFEDPSIIVEGKDGAYFDLVSSSLTGDRTQAVFELDGHLPAKSDRMAGQDIIVTIFDNGMAGEKHLRVD</sequence>
<organism evidence="3 4">
    <name type="scientific">Sneathiella sedimenti</name>
    <dbReference type="NCBI Taxonomy" id="2816034"/>
    <lineage>
        <taxon>Bacteria</taxon>
        <taxon>Pseudomonadati</taxon>
        <taxon>Pseudomonadota</taxon>
        <taxon>Alphaproteobacteria</taxon>
        <taxon>Sneathiellales</taxon>
        <taxon>Sneathiellaceae</taxon>
        <taxon>Sneathiella</taxon>
    </lineage>
</organism>
<dbReference type="EMBL" id="JAFLNC010000001">
    <property type="protein sequence ID" value="MBO0332205.1"/>
    <property type="molecule type" value="Genomic_DNA"/>
</dbReference>
<dbReference type="Proteomes" id="UP000664761">
    <property type="component" value="Unassembled WGS sequence"/>
</dbReference>
<evidence type="ECO:0000256" key="1">
    <source>
        <dbReference type="SAM" id="SignalP"/>
    </source>
</evidence>
<feature type="domain" description="Thiol:disulfide interchange protein DsbD N-terminal" evidence="2">
    <location>
        <begin position="54"/>
        <end position="156"/>
    </location>
</feature>
<keyword evidence="1" id="KW-0732">Signal</keyword>
<evidence type="ECO:0000313" key="4">
    <source>
        <dbReference type="Proteomes" id="UP000664761"/>
    </source>
</evidence>
<accession>A0ABS3F114</accession>
<reference evidence="3 4" key="1">
    <citation type="submission" date="2021-03" db="EMBL/GenBank/DDBJ databases">
        <title>Sneathiella sp. CAU 1612 isolated from Kang Won-do.</title>
        <authorList>
            <person name="Kim W."/>
        </authorList>
    </citation>
    <scope>NUCLEOTIDE SEQUENCE [LARGE SCALE GENOMIC DNA]</scope>
    <source>
        <strain evidence="3 4">CAU 1612</strain>
    </source>
</reference>
<gene>
    <name evidence="3" type="ORF">J0X12_01175</name>
</gene>
<keyword evidence="4" id="KW-1185">Reference proteome</keyword>
<evidence type="ECO:0000259" key="2">
    <source>
        <dbReference type="Pfam" id="PF11412"/>
    </source>
</evidence>
<protein>
    <recommendedName>
        <fullName evidence="2">Thiol:disulfide interchange protein DsbD N-terminal domain-containing protein</fullName>
    </recommendedName>
</protein>
<evidence type="ECO:0000313" key="3">
    <source>
        <dbReference type="EMBL" id="MBO0332205.1"/>
    </source>
</evidence>
<proteinExistence type="predicted"/>
<feature type="signal peptide" evidence="1">
    <location>
        <begin position="1"/>
        <end position="17"/>
    </location>
</feature>
<comment type="caution">
    <text evidence="3">The sequence shown here is derived from an EMBL/GenBank/DDBJ whole genome shotgun (WGS) entry which is preliminary data.</text>
</comment>
<name>A0ABS3F114_9PROT</name>
<dbReference type="InterPro" id="IPR028250">
    <property type="entry name" value="DsbDN"/>
</dbReference>
<feature type="chain" id="PRO_5045205382" description="Thiol:disulfide interchange protein DsbD N-terminal domain-containing protein" evidence="1">
    <location>
        <begin position="18"/>
        <end position="281"/>
    </location>
</feature>
<dbReference type="RefSeq" id="WP_207041138.1">
    <property type="nucleotide sequence ID" value="NZ_JAFLNC010000001.1"/>
</dbReference>